<protein>
    <submittedName>
        <fullName evidence="6">Icc protein</fullName>
    </submittedName>
</protein>
<keyword evidence="1" id="KW-0479">Metal-binding</keyword>
<dbReference type="PANTHER" id="PTHR42988">
    <property type="entry name" value="PHOSPHOHYDROLASE"/>
    <property type="match status" value="1"/>
</dbReference>
<dbReference type="InterPro" id="IPR004843">
    <property type="entry name" value="Calcineurin-like_PHP"/>
</dbReference>
<dbReference type="CDD" id="cd07402">
    <property type="entry name" value="MPP_GpdQ"/>
    <property type="match status" value="1"/>
</dbReference>
<comment type="similarity">
    <text evidence="4">Belongs to the cyclic nucleotide phosphodiesterase class-III family.</text>
</comment>
<name>A0A369BZG8_9GAMM</name>
<reference evidence="6 7" key="1">
    <citation type="submission" date="2018-07" db="EMBL/GenBank/DDBJ databases">
        <title>Genomic Encyclopedia of Type Strains, Phase IV (KMG-IV): sequencing the most valuable type-strain genomes for metagenomic binning, comparative biology and taxonomic classification.</title>
        <authorList>
            <person name="Goeker M."/>
        </authorList>
    </citation>
    <scope>NUCLEOTIDE SEQUENCE [LARGE SCALE GENOMIC DNA]</scope>
    <source>
        <strain evidence="6 7">DSM 26407</strain>
    </source>
</reference>
<evidence type="ECO:0000256" key="2">
    <source>
        <dbReference type="ARBA" id="ARBA00022801"/>
    </source>
</evidence>
<evidence type="ECO:0000256" key="1">
    <source>
        <dbReference type="ARBA" id="ARBA00022723"/>
    </source>
</evidence>
<dbReference type="AlphaFoldDB" id="A0A369BZG8"/>
<dbReference type="SUPFAM" id="SSF56300">
    <property type="entry name" value="Metallo-dependent phosphatases"/>
    <property type="match status" value="1"/>
</dbReference>
<dbReference type="InterPro" id="IPR026575">
    <property type="entry name" value="GpdQ/CpdA-like"/>
</dbReference>
<dbReference type="Gene3D" id="3.60.21.10">
    <property type="match status" value="1"/>
</dbReference>
<dbReference type="OrthoDB" id="9784378at2"/>
<dbReference type="EMBL" id="QPJY01000011">
    <property type="protein sequence ID" value="RCX26168.1"/>
    <property type="molecule type" value="Genomic_DNA"/>
</dbReference>
<evidence type="ECO:0000256" key="3">
    <source>
        <dbReference type="ARBA" id="ARBA00023004"/>
    </source>
</evidence>
<keyword evidence="2" id="KW-0378">Hydrolase</keyword>
<evidence type="ECO:0000313" key="6">
    <source>
        <dbReference type="EMBL" id="RCX26168.1"/>
    </source>
</evidence>
<sequence length="262" mass="28866">MGMRLLQITDTHLFSNGGETLLGLDTGASFQSVVDLACREFPAPDAVLATGDLAQDASLPAYRDLAAGLERIGAPVYWIPGNHDDQSVAAAALSDPFFRPERSFLLGRWQVVLLDSAVPGHVGGRVSERELERLERCLAAHPGHHALVTLHHQPVPVGSRWLDALGLDNAEALFGVLDRHANVRVLLWGHVHQEYRDRRGGLELISSPSTCLQFRPGSRDFSIDEAHPGFRWLELHDDGRFDTGVVRLREFVYIPDKGAVGY</sequence>
<dbReference type="NCBIfam" id="NF008359">
    <property type="entry name" value="PRK11148.1"/>
    <property type="match status" value="1"/>
</dbReference>
<proteinExistence type="inferred from homology"/>
<keyword evidence="3" id="KW-0408">Iron</keyword>
<dbReference type="InterPro" id="IPR050884">
    <property type="entry name" value="CNP_phosphodiesterase-III"/>
</dbReference>
<accession>A0A369BZG8</accession>
<comment type="caution">
    <text evidence="6">The sequence shown here is derived from an EMBL/GenBank/DDBJ whole genome shotgun (WGS) entry which is preliminary data.</text>
</comment>
<gene>
    <name evidence="6" type="ORF">DFQ59_11142</name>
</gene>
<dbReference type="Proteomes" id="UP000252707">
    <property type="component" value="Unassembled WGS sequence"/>
</dbReference>
<dbReference type="GO" id="GO:0046872">
    <property type="term" value="F:metal ion binding"/>
    <property type="evidence" value="ECO:0007669"/>
    <property type="project" value="UniProtKB-KW"/>
</dbReference>
<dbReference type="PANTHER" id="PTHR42988:SF2">
    <property type="entry name" value="CYCLIC NUCLEOTIDE PHOSPHODIESTERASE CBUA0032-RELATED"/>
    <property type="match status" value="1"/>
</dbReference>
<dbReference type="RefSeq" id="WP_114280852.1">
    <property type="nucleotide sequence ID" value="NZ_QPJY01000011.1"/>
</dbReference>
<organism evidence="6 7">
    <name type="scientific">Thioalbus denitrificans</name>
    <dbReference type="NCBI Taxonomy" id="547122"/>
    <lineage>
        <taxon>Bacteria</taxon>
        <taxon>Pseudomonadati</taxon>
        <taxon>Pseudomonadota</taxon>
        <taxon>Gammaproteobacteria</taxon>
        <taxon>Chromatiales</taxon>
        <taxon>Ectothiorhodospiraceae</taxon>
        <taxon>Thioalbus</taxon>
    </lineage>
</organism>
<evidence type="ECO:0000256" key="4">
    <source>
        <dbReference type="ARBA" id="ARBA00025742"/>
    </source>
</evidence>
<dbReference type="Pfam" id="PF00149">
    <property type="entry name" value="Metallophos"/>
    <property type="match status" value="1"/>
</dbReference>
<evidence type="ECO:0000259" key="5">
    <source>
        <dbReference type="Pfam" id="PF00149"/>
    </source>
</evidence>
<keyword evidence="7" id="KW-1185">Reference proteome</keyword>
<dbReference type="InterPro" id="IPR029052">
    <property type="entry name" value="Metallo-depent_PP-like"/>
</dbReference>
<dbReference type="GO" id="GO:0004112">
    <property type="term" value="F:cyclic-nucleotide phosphodiesterase activity"/>
    <property type="evidence" value="ECO:0007669"/>
    <property type="project" value="InterPro"/>
</dbReference>
<evidence type="ECO:0000313" key="7">
    <source>
        <dbReference type="Proteomes" id="UP000252707"/>
    </source>
</evidence>
<feature type="domain" description="Calcineurin-like phosphoesterase" evidence="5">
    <location>
        <begin position="3"/>
        <end position="193"/>
    </location>
</feature>